<dbReference type="RefSeq" id="WP_309866344.1">
    <property type="nucleotide sequence ID" value="NZ_JAVDQG010000005.1"/>
</dbReference>
<feature type="transmembrane region" description="Helical" evidence="1">
    <location>
        <begin position="109"/>
        <end position="127"/>
    </location>
</feature>
<dbReference type="EMBL" id="JAVDQG010000005">
    <property type="protein sequence ID" value="MDR6226453.1"/>
    <property type="molecule type" value="Genomic_DNA"/>
</dbReference>
<evidence type="ECO:0000313" key="2">
    <source>
        <dbReference type="EMBL" id="MDR6226453.1"/>
    </source>
</evidence>
<proteinExistence type="predicted"/>
<keyword evidence="1" id="KW-0472">Membrane</keyword>
<accession>A0ABU1INV9</accession>
<keyword evidence="1" id="KW-0812">Transmembrane</keyword>
<evidence type="ECO:0000313" key="3">
    <source>
        <dbReference type="Proteomes" id="UP001185012"/>
    </source>
</evidence>
<feature type="transmembrane region" description="Helical" evidence="1">
    <location>
        <begin position="83"/>
        <end position="102"/>
    </location>
</feature>
<dbReference type="Proteomes" id="UP001185012">
    <property type="component" value="Unassembled WGS sequence"/>
</dbReference>
<feature type="transmembrane region" description="Helical" evidence="1">
    <location>
        <begin position="57"/>
        <end position="77"/>
    </location>
</feature>
<comment type="caution">
    <text evidence="2">The sequence shown here is derived from an EMBL/GenBank/DDBJ whole genome shotgun (WGS) entry which is preliminary data.</text>
</comment>
<organism evidence="2 3">
    <name type="scientific">Desmospora profundinema</name>
    <dbReference type="NCBI Taxonomy" id="1571184"/>
    <lineage>
        <taxon>Bacteria</taxon>
        <taxon>Bacillati</taxon>
        <taxon>Bacillota</taxon>
        <taxon>Bacilli</taxon>
        <taxon>Bacillales</taxon>
        <taxon>Thermoactinomycetaceae</taxon>
        <taxon>Desmospora</taxon>
    </lineage>
</organism>
<keyword evidence="3" id="KW-1185">Reference proteome</keyword>
<reference evidence="2 3" key="1">
    <citation type="submission" date="2023-07" db="EMBL/GenBank/DDBJ databases">
        <title>Genomic Encyclopedia of Type Strains, Phase IV (KMG-IV): sequencing the most valuable type-strain genomes for metagenomic binning, comparative biology and taxonomic classification.</title>
        <authorList>
            <person name="Goeker M."/>
        </authorList>
    </citation>
    <scope>NUCLEOTIDE SEQUENCE [LARGE SCALE GENOMIC DNA]</scope>
    <source>
        <strain evidence="2 3">DSM 45903</strain>
    </source>
</reference>
<sequence>MRSRWIGILIAAIGAFLLMQEWGWSWRNPFASWETILIVVGVGIIFYSFIRSNRPNLLIWGGIVTGLGVHAWGQSHISGWPDHWSLVPAIIGLSFFLWGGLVHKNRRHVIIGIMLMLLGLLAWPGVAQLPIIGHLAGPLHAYWPALLIVLGLILTVKK</sequence>
<protein>
    <submittedName>
        <fullName evidence="2">CHASE2 domain-containing sensor protein</fullName>
    </submittedName>
</protein>
<gene>
    <name evidence="2" type="ORF">JOE21_002460</name>
</gene>
<feature type="transmembrane region" description="Helical" evidence="1">
    <location>
        <begin position="139"/>
        <end position="156"/>
    </location>
</feature>
<feature type="transmembrane region" description="Helical" evidence="1">
    <location>
        <begin position="30"/>
        <end position="50"/>
    </location>
</feature>
<evidence type="ECO:0000256" key="1">
    <source>
        <dbReference type="SAM" id="Phobius"/>
    </source>
</evidence>
<name>A0ABU1INV9_9BACL</name>
<keyword evidence="1" id="KW-1133">Transmembrane helix</keyword>
<feature type="transmembrane region" description="Helical" evidence="1">
    <location>
        <begin position="5"/>
        <end position="24"/>
    </location>
</feature>